<dbReference type="AlphaFoldDB" id="A0A8W8L098"/>
<feature type="compositionally biased region" description="Polar residues" evidence="1">
    <location>
        <begin position="358"/>
        <end position="372"/>
    </location>
</feature>
<evidence type="ECO:0000256" key="1">
    <source>
        <dbReference type="SAM" id="MobiDB-lite"/>
    </source>
</evidence>
<feature type="domain" description="Ig-like" evidence="3">
    <location>
        <begin position="67"/>
        <end position="160"/>
    </location>
</feature>
<dbReference type="PANTHER" id="PTHR45889">
    <property type="entry name" value="IG-LIKE DOMAIN-CONTAINING PROTEIN"/>
    <property type="match status" value="1"/>
</dbReference>
<keyword evidence="2" id="KW-1133">Transmembrane helix</keyword>
<evidence type="ECO:0000313" key="4">
    <source>
        <dbReference type="EnsemblMetazoa" id="G26081.1:cds"/>
    </source>
</evidence>
<name>A0A8W8L098_MAGGI</name>
<reference evidence="4" key="1">
    <citation type="submission" date="2022-08" db="UniProtKB">
        <authorList>
            <consortium name="EnsemblMetazoa"/>
        </authorList>
    </citation>
    <scope>IDENTIFICATION</scope>
    <source>
        <strain evidence="4">05x7-T-G4-1.051#20</strain>
    </source>
</reference>
<keyword evidence="2" id="KW-0472">Membrane</keyword>
<dbReference type="InterPro" id="IPR013783">
    <property type="entry name" value="Ig-like_fold"/>
</dbReference>
<proteinExistence type="predicted"/>
<keyword evidence="5" id="KW-1185">Reference proteome</keyword>
<feature type="transmembrane region" description="Helical" evidence="2">
    <location>
        <begin position="410"/>
        <end position="431"/>
    </location>
</feature>
<feature type="domain" description="Ig-like" evidence="3">
    <location>
        <begin position="168"/>
        <end position="249"/>
    </location>
</feature>
<protein>
    <recommendedName>
        <fullName evidence="3">Ig-like domain-containing protein</fullName>
    </recommendedName>
</protein>
<dbReference type="Pfam" id="PF13895">
    <property type="entry name" value="Ig_2"/>
    <property type="match status" value="1"/>
</dbReference>
<organism evidence="4 5">
    <name type="scientific">Magallana gigas</name>
    <name type="common">Pacific oyster</name>
    <name type="synonym">Crassostrea gigas</name>
    <dbReference type="NCBI Taxonomy" id="29159"/>
    <lineage>
        <taxon>Eukaryota</taxon>
        <taxon>Metazoa</taxon>
        <taxon>Spiralia</taxon>
        <taxon>Lophotrochozoa</taxon>
        <taxon>Mollusca</taxon>
        <taxon>Bivalvia</taxon>
        <taxon>Autobranchia</taxon>
        <taxon>Pteriomorphia</taxon>
        <taxon>Ostreida</taxon>
        <taxon>Ostreoidea</taxon>
        <taxon>Ostreidae</taxon>
        <taxon>Magallana</taxon>
    </lineage>
</organism>
<dbReference type="EnsemblMetazoa" id="G26081.1">
    <property type="protein sequence ID" value="G26081.1:cds"/>
    <property type="gene ID" value="G26081"/>
</dbReference>
<dbReference type="SMART" id="SM00409">
    <property type="entry name" value="IG"/>
    <property type="match status" value="2"/>
</dbReference>
<dbReference type="InterPro" id="IPR036179">
    <property type="entry name" value="Ig-like_dom_sf"/>
</dbReference>
<sequence>MARLFNGANPLVEIDANYIGRVACVLDEANNRVNLCFISSVSLSDGGIYFASTSTSSANTLYVMAQPRKPTIITENTIISGTVQTFTCSTTSTSNPAPGLPLTYSWFVNYAPVNDPRFSVTGNGRQALTIDKVQKQDKGTTLRCVANEEKGLTSEHSDLKTLDVLYVPDVVISPGSNIVTQVNAASVTVECLVKDANPNTDLAFSWTKDSIQISSSQTYIIMDVQLSNKGTYSCTCSNTAGTSKPAFVTVEVNEVSSITSSVSTLDDSTTSIFQTTDFKGSGITSSVPTTDESTAQVFKTTDIPSSTPSISTVVVSTNTMLTNTDELDTAGIPNTTQFLTPVNGSRTSDEEELDTAGIPNTTQFLTPVNGSRTSDEEELDTAGIPNTTQFLTPVNGSRTSDEEEAISSTLLYGTIAGSLGLFFGGLVLFIISAKRCCKLQGNSKKNNPYVMEELWRVNSHHYTKSPFEQKINTQRDNSSNEEALPDYVVMRSDDVYEESHGNTQNEGFSHDDETPEYMVISDDIYEESLDPYLTAYYFFFINQSSNPIK</sequence>
<accession>A0A8W8L098</accession>
<dbReference type="Gene3D" id="2.60.40.10">
    <property type="entry name" value="Immunoglobulins"/>
    <property type="match status" value="2"/>
</dbReference>
<dbReference type="InterPro" id="IPR003599">
    <property type="entry name" value="Ig_sub"/>
</dbReference>
<dbReference type="Proteomes" id="UP000005408">
    <property type="component" value="Unassembled WGS sequence"/>
</dbReference>
<evidence type="ECO:0000256" key="2">
    <source>
        <dbReference type="SAM" id="Phobius"/>
    </source>
</evidence>
<evidence type="ECO:0000313" key="5">
    <source>
        <dbReference type="Proteomes" id="UP000005408"/>
    </source>
</evidence>
<dbReference type="PROSITE" id="PS50835">
    <property type="entry name" value="IG_LIKE"/>
    <property type="match status" value="2"/>
</dbReference>
<dbReference type="SUPFAM" id="SSF48726">
    <property type="entry name" value="Immunoglobulin"/>
    <property type="match status" value="2"/>
</dbReference>
<keyword evidence="2" id="KW-0812">Transmembrane</keyword>
<feature type="region of interest" description="Disordered" evidence="1">
    <location>
        <begin position="325"/>
        <end position="380"/>
    </location>
</feature>
<dbReference type="PANTHER" id="PTHR45889:SF8">
    <property type="entry name" value="IG-LIKE DOMAIN-CONTAINING PROTEIN"/>
    <property type="match status" value="1"/>
</dbReference>
<feature type="compositionally biased region" description="Polar residues" evidence="1">
    <location>
        <begin position="332"/>
        <end position="346"/>
    </location>
</feature>
<dbReference type="InterPro" id="IPR007110">
    <property type="entry name" value="Ig-like_dom"/>
</dbReference>
<evidence type="ECO:0000259" key="3">
    <source>
        <dbReference type="PROSITE" id="PS50835"/>
    </source>
</evidence>